<dbReference type="EMBL" id="JBDJAW010000050">
    <property type="protein sequence ID" value="MEN3540441.1"/>
    <property type="molecule type" value="Genomic_DNA"/>
</dbReference>
<organism evidence="2 3">
    <name type="scientific">Microbispora maris</name>
    <dbReference type="NCBI Taxonomy" id="3144104"/>
    <lineage>
        <taxon>Bacteria</taxon>
        <taxon>Bacillati</taxon>
        <taxon>Actinomycetota</taxon>
        <taxon>Actinomycetes</taxon>
        <taxon>Streptosporangiales</taxon>
        <taxon>Streptosporangiaceae</taxon>
        <taxon>Microbispora</taxon>
    </lineage>
</organism>
<dbReference type="NCBIfam" id="NF041635">
    <property type="entry name" value="STM3941_fam"/>
    <property type="match status" value="1"/>
</dbReference>
<keyword evidence="3" id="KW-1185">Reference proteome</keyword>
<reference evidence="2 3" key="1">
    <citation type="submission" date="2024-05" db="EMBL/GenBank/DDBJ databases">
        <title>Microbispora sp.ZYX-F-249.</title>
        <authorList>
            <person name="Xie H."/>
        </authorList>
    </citation>
    <scope>NUCLEOTIDE SEQUENCE [LARGE SCALE GENOMIC DNA]</scope>
    <source>
        <strain evidence="2 3">ZYX-F-249</strain>
    </source>
</reference>
<keyword evidence="1" id="KW-0472">Membrane</keyword>
<dbReference type="InterPro" id="IPR048136">
    <property type="entry name" value="STM3941-like"/>
</dbReference>
<dbReference type="RefSeq" id="WP_346230296.1">
    <property type="nucleotide sequence ID" value="NZ_JBDJAW010000050.1"/>
</dbReference>
<accession>A0ABV0B0V2</accession>
<feature type="transmembrane region" description="Helical" evidence="1">
    <location>
        <begin position="46"/>
        <end position="68"/>
    </location>
</feature>
<evidence type="ECO:0000313" key="3">
    <source>
        <dbReference type="Proteomes" id="UP001447516"/>
    </source>
</evidence>
<keyword evidence="1" id="KW-1133">Transmembrane helix</keyword>
<keyword evidence="1" id="KW-0812">Transmembrane</keyword>
<feature type="transmembrane region" description="Helical" evidence="1">
    <location>
        <begin position="19"/>
        <end position="40"/>
    </location>
</feature>
<name>A0ABV0B0V2_9ACTN</name>
<gene>
    <name evidence="2" type="ORF">AAH991_35385</name>
</gene>
<dbReference type="Proteomes" id="UP001447516">
    <property type="component" value="Unassembled WGS sequence"/>
</dbReference>
<proteinExistence type="predicted"/>
<evidence type="ECO:0000256" key="1">
    <source>
        <dbReference type="SAM" id="Phobius"/>
    </source>
</evidence>
<evidence type="ECO:0000313" key="2">
    <source>
        <dbReference type="EMBL" id="MEN3540441.1"/>
    </source>
</evidence>
<protein>
    <submittedName>
        <fullName evidence="2">STM3941 family protein</fullName>
    </submittedName>
</protein>
<sequence>MGLPDGEVVEWRRSTLRTLLMLFLCAVMIAGSAAIAFDWLSTGWGVLATMTGWLGMVLFSIAGLGWVWQFVRRDPVVIQVGPLGFHDRRVSGEPIPWDDIDAVATRTNQRQRFLILQMPPEVWRRHLHSRPFAFLARATAMSYGGVGVSANGLDRSFDELVAVVRKWHRAAHPGSTDS</sequence>
<comment type="caution">
    <text evidence="2">The sequence shown here is derived from an EMBL/GenBank/DDBJ whole genome shotgun (WGS) entry which is preliminary data.</text>
</comment>